<evidence type="ECO:0000313" key="2">
    <source>
        <dbReference type="Proteomes" id="UP000294847"/>
    </source>
</evidence>
<protein>
    <submittedName>
        <fullName evidence="1">Uncharacterized protein</fullName>
    </submittedName>
</protein>
<name>A0A4P7N7U3_PYROR</name>
<sequence length="117" mass="13031">MVMTGHDGPENLGIRGNLADLNKYPNATLGCIIVILPARRRNRQVTDRISTIPDFIRGGLMIGPEIVARFYGQGSSSRLRKKAQDCMGRRQSFSKEVRAGDQGFWGLLGLLFRRARA</sequence>
<proteinExistence type="predicted"/>
<dbReference type="AlphaFoldDB" id="A0A4P7N7U3"/>
<dbReference type="EMBL" id="CP034205">
    <property type="protein sequence ID" value="QBZ56130.1"/>
    <property type="molecule type" value="Genomic_DNA"/>
</dbReference>
<organism evidence="1 2">
    <name type="scientific">Pyricularia oryzae</name>
    <name type="common">Rice blast fungus</name>
    <name type="synonym">Magnaporthe oryzae</name>
    <dbReference type="NCBI Taxonomy" id="318829"/>
    <lineage>
        <taxon>Eukaryota</taxon>
        <taxon>Fungi</taxon>
        <taxon>Dikarya</taxon>
        <taxon>Ascomycota</taxon>
        <taxon>Pezizomycotina</taxon>
        <taxon>Sordariomycetes</taxon>
        <taxon>Sordariomycetidae</taxon>
        <taxon>Magnaporthales</taxon>
        <taxon>Pyriculariaceae</taxon>
        <taxon>Pyricularia</taxon>
    </lineage>
</organism>
<gene>
    <name evidence="1" type="ORF">PoMZ_01036</name>
</gene>
<evidence type="ECO:0000313" key="1">
    <source>
        <dbReference type="EMBL" id="QBZ56130.1"/>
    </source>
</evidence>
<reference evidence="1 2" key="1">
    <citation type="journal article" date="2019" name="Mol. Biol. Evol.">
        <title>Blast fungal genomes show frequent chromosomal changes, gene gains and losses, and effector gene turnover.</title>
        <authorList>
            <person name="Gomez Luciano L.B."/>
            <person name="Jason Tsai I."/>
            <person name="Chuma I."/>
            <person name="Tosa Y."/>
            <person name="Chen Y.H."/>
            <person name="Li J.Y."/>
            <person name="Li M.Y."/>
            <person name="Jade Lu M.Y."/>
            <person name="Nakayashiki H."/>
            <person name="Li W.H."/>
        </authorList>
    </citation>
    <scope>NUCLEOTIDE SEQUENCE [LARGE SCALE GENOMIC DNA]</scope>
    <source>
        <strain evidence="1">MZ5-1-6</strain>
    </source>
</reference>
<accession>A0A4P7N7U3</accession>
<dbReference type="Proteomes" id="UP000294847">
    <property type="component" value="Chromosome 2"/>
</dbReference>